<protein>
    <submittedName>
        <fullName evidence="1">Uncharacterized protein</fullName>
    </submittedName>
</protein>
<dbReference type="AlphaFoldDB" id="A0A2K0XPE6"/>
<accession>A0A2K0XPE6</accession>
<dbReference type="EMBL" id="NBAX01000001">
    <property type="protein sequence ID" value="PNP96410.1"/>
    <property type="molecule type" value="Genomic_DNA"/>
</dbReference>
<dbReference type="Proteomes" id="UP000236634">
    <property type="component" value="Unassembled WGS sequence"/>
</dbReference>
<sequence length="168" mass="18611">MDPIKSIVQEEMEILKKNIQTRMTEEKVNASGRTMKSLTIQVDQFGGILFGSSVFLNIQKGRAPGAVPKNFVEIIKDWIQEKGVNYSDYMPKSGAVISQEMKLQGLAGAIAHSIMKRGTLLHRKGITRDIYGKAIGDTLGRIATRVGDSLALEIDTINNKFKKNEDSK</sequence>
<evidence type="ECO:0000313" key="2">
    <source>
        <dbReference type="Proteomes" id="UP000236634"/>
    </source>
</evidence>
<proteinExistence type="predicted"/>
<gene>
    <name evidence="1" type="ORF">BFS16_00560</name>
</gene>
<organism evidence="1 2">
    <name type="scientific">Hoylesella timonensis</name>
    <dbReference type="NCBI Taxonomy" id="386414"/>
    <lineage>
        <taxon>Bacteria</taxon>
        <taxon>Pseudomonadati</taxon>
        <taxon>Bacteroidota</taxon>
        <taxon>Bacteroidia</taxon>
        <taxon>Bacteroidales</taxon>
        <taxon>Prevotellaceae</taxon>
        <taxon>Hoylesella</taxon>
    </lineage>
</organism>
<dbReference type="RefSeq" id="WP_103002363.1">
    <property type="nucleotide sequence ID" value="NZ_NBAX01000001.1"/>
</dbReference>
<reference evidence="1 2" key="1">
    <citation type="submission" date="2017-03" db="EMBL/GenBank/DDBJ databases">
        <authorList>
            <person name="Afonso C.L."/>
            <person name="Miller P.J."/>
            <person name="Scott M.A."/>
            <person name="Spackman E."/>
            <person name="Goraichik I."/>
            <person name="Dimitrov K.M."/>
            <person name="Suarez D.L."/>
            <person name="Swayne D.E."/>
        </authorList>
    </citation>
    <scope>NUCLEOTIDE SEQUENCE [LARGE SCALE GENOMIC DNA]</scope>
    <source>
        <strain evidence="1 2">DNF00076</strain>
    </source>
</reference>
<evidence type="ECO:0000313" key="1">
    <source>
        <dbReference type="EMBL" id="PNP96410.1"/>
    </source>
</evidence>
<name>A0A2K0XPE6_9BACT</name>
<comment type="caution">
    <text evidence="1">The sequence shown here is derived from an EMBL/GenBank/DDBJ whole genome shotgun (WGS) entry which is preliminary data.</text>
</comment>